<organism evidence="1 2">
    <name type="scientific">Dallia pectoralis</name>
    <name type="common">Alaska blackfish</name>
    <dbReference type="NCBI Taxonomy" id="75939"/>
    <lineage>
        <taxon>Eukaryota</taxon>
        <taxon>Metazoa</taxon>
        <taxon>Chordata</taxon>
        <taxon>Craniata</taxon>
        <taxon>Vertebrata</taxon>
        <taxon>Euteleostomi</taxon>
        <taxon>Actinopterygii</taxon>
        <taxon>Neopterygii</taxon>
        <taxon>Teleostei</taxon>
        <taxon>Protacanthopterygii</taxon>
        <taxon>Esociformes</taxon>
        <taxon>Umbridae</taxon>
        <taxon>Dallia</taxon>
    </lineage>
</organism>
<comment type="caution">
    <text evidence="1">The sequence shown here is derived from an EMBL/GenBank/DDBJ whole genome shotgun (WGS) entry which is preliminary data.</text>
</comment>
<dbReference type="Proteomes" id="UP001157502">
    <property type="component" value="Chromosome 26"/>
</dbReference>
<accession>A0ACC2FKK5</accession>
<proteinExistence type="predicted"/>
<keyword evidence="2" id="KW-1185">Reference proteome</keyword>
<evidence type="ECO:0000313" key="2">
    <source>
        <dbReference type="Proteomes" id="UP001157502"/>
    </source>
</evidence>
<name>A0ACC2FKK5_DALPE</name>
<protein>
    <submittedName>
        <fullName evidence="1">Uncharacterized protein</fullName>
    </submittedName>
</protein>
<evidence type="ECO:0000313" key="1">
    <source>
        <dbReference type="EMBL" id="KAJ7991899.1"/>
    </source>
</evidence>
<dbReference type="EMBL" id="CM055753">
    <property type="protein sequence ID" value="KAJ7991899.1"/>
    <property type="molecule type" value="Genomic_DNA"/>
</dbReference>
<sequence>MEELQSVLDLLTVTLRNQDIKLDDDNKSTVIKRIQKYKDIYPDVLVKQVRDILHLIGPSSGSYDMKQRLLGKTTEALPAGRTGRSTIPNSRDRRSSSVPRQTRRREDAPSACDPVISPATLQYPPSSYQNAPGCGRAGHTGEPTPPASSSRSRSSSESRSKAIDRKEKLKQEGGALEQRAAHRQDDVTNFPDGQKSKLSKMQLSFMKMTKTDIKNKFSRKPKIL</sequence>
<gene>
    <name evidence="1" type="ORF">DPEC_G00288650</name>
</gene>
<reference evidence="1" key="1">
    <citation type="submission" date="2021-05" db="EMBL/GenBank/DDBJ databases">
        <authorList>
            <person name="Pan Q."/>
            <person name="Jouanno E."/>
            <person name="Zahm M."/>
            <person name="Klopp C."/>
            <person name="Cabau C."/>
            <person name="Louis A."/>
            <person name="Berthelot C."/>
            <person name="Parey E."/>
            <person name="Roest Crollius H."/>
            <person name="Montfort J."/>
            <person name="Robinson-Rechavi M."/>
            <person name="Bouchez O."/>
            <person name="Lampietro C."/>
            <person name="Lopez Roques C."/>
            <person name="Donnadieu C."/>
            <person name="Postlethwait J."/>
            <person name="Bobe J."/>
            <person name="Dillon D."/>
            <person name="Chandos A."/>
            <person name="von Hippel F."/>
            <person name="Guiguen Y."/>
        </authorList>
    </citation>
    <scope>NUCLEOTIDE SEQUENCE</scope>
    <source>
        <strain evidence="1">YG-Jan2019</strain>
    </source>
</reference>